<name>A0A8K0GBX9_IGNLU</name>
<reference evidence="1" key="1">
    <citation type="submission" date="2019-08" db="EMBL/GenBank/DDBJ databases">
        <title>The genome of the North American firefly Photinus pyralis.</title>
        <authorList>
            <consortium name="Photinus pyralis genome working group"/>
            <person name="Fallon T.R."/>
            <person name="Sander Lower S.E."/>
            <person name="Weng J.-K."/>
        </authorList>
    </citation>
    <scope>NUCLEOTIDE SEQUENCE</scope>
    <source>
        <strain evidence="1">TRF0915ILg1</strain>
        <tissue evidence="1">Whole body</tissue>
    </source>
</reference>
<evidence type="ECO:0000313" key="1">
    <source>
        <dbReference type="EMBL" id="KAF2899085.1"/>
    </source>
</evidence>
<dbReference type="OrthoDB" id="6755011at2759"/>
<proteinExistence type="predicted"/>
<accession>A0A8K0GBX9</accession>
<protein>
    <submittedName>
        <fullName evidence="1">Uncharacterized protein</fullName>
    </submittedName>
</protein>
<sequence length="318" mass="36987">MIYGQLMFNHDCQACSVNFRKDAPIPKKYRDDSHDKLRCKSLGSPAEKICRWFQGNDELVSVQQLVTKMKDLLPVENEPHGNPHMLQKLKKHFFGNNIVSKNDEMPNMVTRVKPISIGQALVQASRPRSLIIPILFDIGGQLHRDFGSHLLIDELHRLEFCVSYDEAKKYLQSGMMDMSLNFDVPPSPFCQLYKEEEIARTLKKRKLEYFGYVMRGRRYSLLKLITEGKIIGRKRISWLRNLREWFGLTSGQLFRIAADKVSIAMMIANLRYEMKPEEKDGSLDKFLKIVIKDIQTFKRVKSYFTQSVVDCGKQEEIT</sequence>
<dbReference type="EMBL" id="VTPC01003052">
    <property type="protein sequence ID" value="KAF2899085.1"/>
    <property type="molecule type" value="Genomic_DNA"/>
</dbReference>
<keyword evidence="2" id="KW-1185">Reference proteome</keyword>
<organism evidence="1 2">
    <name type="scientific">Ignelater luminosus</name>
    <name type="common">Cucubano</name>
    <name type="synonym">Pyrophorus luminosus</name>
    <dbReference type="NCBI Taxonomy" id="2038154"/>
    <lineage>
        <taxon>Eukaryota</taxon>
        <taxon>Metazoa</taxon>
        <taxon>Ecdysozoa</taxon>
        <taxon>Arthropoda</taxon>
        <taxon>Hexapoda</taxon>
        <taxon>Insecta</taxon>
        <taxon>Pterygota</taxon>
        <taxon>Neoptera</taxon>
        <taxon>Endopterygota</taxon>
        <taxon>Coleoptera</taxon>
        <taxon>Polyphaga</taxon>
        <taxon>Elateriformia</taxon>
        <taxon>Elateroidea</taxon>
        <taxon>Elateridae</taxon>
        <taxon>Agrypninae</taxon>
        <taxon>Pyrophorini</taxon>
        <taxon>Ignelater</taxon>
    </lineage>
</organism>
<gene>
    <name evidence="1" type="ORF">ILUMI_07088</name>
</gene>
<dbReference type="Proteomes" id="UP000801492">
    <property type="component" value="Unassembled WGS sequence"/>
</dbReference>
<dbReference type="AlphaFoldDB" id="A0A8K0GBX9"/>
<evidence type="ECO:0000313" key="2">
    <source>
        <dbReference type="Proteomes" id="UP000801492"/>
    </source>
</evidence>
<comment type="caution">
    <text evidence="1">The sequence shown here is derived from an EMBL/GenBank/DDBJ whole genome shotgun (WGS) entry which is preliminary data.</text>
</comment>